<organism evidence="1 2">
    <name type="scientific">Paraburkholderia rhynchosiae</name>
    <dbReference type="NCBI Taxonomy" id="487049"/>
    <lineage>
        <taxon>Bacteria</taxon>
        <taxon>Pseudomonadati</taxon>
        <taxon>Pseudomonadota</taxon>
        <taxon>Betaproteobacteria</taxon>
        <taxon>Burkholderiales</taxon>
        <taxon>Burkholderiaceae</taxon>
        <taxon>Paraburkholderia</taxon>
    </lineage>
</organism>
<reference evidence="1 2" key="1">
    <citation type="journal article" date="2024" name="Chem. Sci.">
        <title>Discovery of megapolipeptins by genome mining of a Burkholderiales bacteria collection.</title>
        <authorList>
            <person name="Paulo B.S."/>
            <person name="Recchia M.J.J."/>
            <person name="Lee S."/>
            <person name="Fergusson C.H."/>
            <person name="Romanowski S.B."/>
            <person name="Hernandez A."/>
            <person name="Krull N."/>
            <person name="Liu D.Y."/>
            <person name="Cavanagh H."/>
            <person name="Bos A."/>
            <person name="Gray C.A."/>
            <person name="Murphy B.T."/>
            <person name="Linington R.G."/>
            <person name="Eustaquio A.S."/>
        </authorList>
    </citation>
    <scope>NUCLEOTIDE SEQUENCE [LARGE SCALE GENOMIC DNA]</scope>
    <source>
        <strain evidence="1 2">RL18-126-BIB-B</strain>
    </source>
</reference>
<name>A0ACC7N3Q7_9BURK</name>
<keyword evidence="2" id="KW-1185">Reference proteome</keyword>
<accession>A0ACC7N3Q7</accession>
<dbReference type="Proteomes" id="UP001629235">
    <property type="component" value="Unassembled WGS sequence"/>
</dbReference>
<evidence type="ECO:0000313" key="1">
    <source>
        <dbReference type="EMBL" id="MFM0101961.1"/>
    </source>
</evidence>
<proteinExistence type="predicted"/>
<gene>
    <name evidence="1" type="ORF">PQR01_00235</name>
</gene>
<comment type="caution">
    <text evidence="1">The sequence shown here is derived from an EMBL/GenBank/DDBJ whole genome shotgun (WGS) entry which is preliminary data.</text>
</comment>
<sequence>MIRRFSRYLDARPVLAMVLSAAVAFVILYFAAPSLYERVEQPMQRSNT</sequence>
<evidence type="ECO:0000313" key="2">
    <source>
        <dbReference type="Proteomes" id="UP001629235"/>
    </source>
</evidence>
<protein>
    <submittedName>
        <fullName evidence="1">Uncharacterized protein</fullName>
    </submittedName>
</protein>
<dbReference type="EMBL" id="JAQQDW010000001">
    <property type="protein sequence ID" value="MFM0101961.1"/>
    <property type="molecule type" value="Genomic_DNA"/>
</dbReference>